<gene>
    <name evidence="2" type="ORF">DFO70_101306</name>
</gene>
<dbReference type="AlphaFoldDB" id="A0A366K490"/>
<comment type="caution">
    <text evidence="2">The sequence shown here is derived from an EMBL/GenBank/DDBJ whole genome shotgun (WGS) entry which is preliminary data.</text>
</comment>
<accession>A0A366K490</accession>
<dbReference type="RefSeq" id="WP_166672424.1">
    <property type="nucleotide sequence ID" value="NZ_QNSF01000001.1"/>
</dbReference>
<feature type="region of interest" description="Disordered" evidence="1">
    <location>
        <begin position="1"/>
        <end position="49"/>
    </location>
</feature>
<dbReference type="EMBL" id="QNSF01000001">
    <property type="protein sequence ID" value="RBP96494.1"/>
    <property type="molecule type" value="Genomic_DNA"/>
</dbReference>
<proteinExistence type="predicted"/>
<dbReference type="Proteomes" id="UP000252731">
    <property type="component" value="Unassembled WGS sequence"/>
</dbReference>
<organism evidence="2 3">
    <name type="scientific">Cytobacillus firmus</name>
    <name type="common">Bacillus firmus</name>
    <dbReference type="NCBI Taxonomy" id="1399"/>
    <lineage>
        <taxon>Bacteria</taxon>
        <taxon>Bacillati</taxon>
        <taxon>Bacillota</taxon>
        <taxon>Bacilli</taxon>
        <taxon>Bacillales</taxon>
        <taxon>Bacillaceae</taxon>
        <taxon>Cytobacillus</taxon>
    </lineage>
</organism>
<name>A0A366K490_CYTFI</name>
<reference evidence="2 3" key="1">
    <citation type="submission" date="2018-06" db="EMBL/GenBank/DDBJ databases">
        <title>Freshwater and sediment microbial communities from various areas in North America, analyzing microbe dynamics in response to fracking.</title>
        <authorList>
            <person name="Lamendella R."/>
        </authorList>
    </citation>
    <scope>NUCLEOTIDE SEQUENCE [LARGE SCALE GENOMIC DNA]</scope>
    <source>
        <strain evidence="2 3">14_TX</strain>
    </source>
</reference>
<keyword evidence="3" id="KW-1185">Reference proteome</keyword>
<sequence length="49" mass="5760">MENKPFHYDGSVQMNYEKDDRASSSIPFELTDEMRKNIGTNPYSTEEQE</sequence>
<feature type="compositionally biased region" description="Polar residues" evidence="1">
    <location>
        <begin position="38"/>
        <end position="49"/>
    </location>
</feature>
<protein>
    <submittedName>
        <fullName evidence="2">Uncharacterized protein</fullName>
    </submittedName>
</protein>
<evidence type="ECO:0000256" key="1">
    <source>
        <dbReference type="SAM" id="MobiDB-lite"/>
    </source>
</evidence>
<evidence type="ECO:0000313" key="2">
    <source>
        <dbReference type="EMBL" id="RBP96494.1"/>
    </source>
</evidence>
<evidence type="ECO:0000313" key="3">
    <source>
        <dbReference type="Proteomes" id="UP000252731"/>
    </source>
</evidence>